<keyword evidence="2" id="KW-0695">RNA-directed DNA polymerase</keyword>
<accession>A0ABU5EH57</accession>
<sequence>MGGLSRRDQEKHPRPSIACRYDLARRGHSRRLLSIVNPVNQLYLIFEIASLYPQLTSFSQKSRFSLTPVKVELNAIRAVPLPPFSGLAELRLKAYATRSHILSTDIARFYQSIYTHSIPWALHGKELAKLNRNVRDLAYYGNRLDFLVRQCQDGQTKGIPVGPDTSRIISELLLSAIDERADQLSGNKILAGYRYIDDVFYCFSSLVDAEAYLNSLRDAVHHYELELNPEKTRCQTTLSFNEETWPHKVAAMRIHRDGKSQRQSLFRYFSSMLEIAAGHSSESIAVFAIKATTTARISRENWDIYEAFLLRISREHTNTVDLVTKIICTYAAMGYPISPMVDGWVNDLLVTHVPANHHFEVSWALWAAISLERKLTGVTVDALSKTDNSVCALLALRAQELNLCEKSLATAVWFGNLSPQAFYEDRWLLLYEAIANGWLTSAPADMLSEPFFSTLLQEKVRFFLKNARNLPINVPGGDRILKGRRRRQRSSVLPGNIYVPKSKAEIQERLEFEELSGDYGDENGDIFNEYIDYDALFGIE</sequence>
<dbReference type="GO" id="GO:0003964">
    <property type="term" value="F:RNA-directed DNA polymerase activity"/>
    <property type="evidence" value="ECO:0007669"/>
    <property type="project" value="UniProtKB-KW"/>
</dbReference>
<dbReference type="CDD" id="cd01646">
    <property type="entry name" value="RT_Bac_retron_I"/>
    <property type="match status" value="1"/>
</dbReference>
<dbReference type="Proteomes" id="UP001279642">
    <property type="component" value="Unassembled WGS sequence"/>
</dbReference>
<dbReference type="InterPro" id="IPR000477">
    <property type="entry name" value="RT_dom"/>
</dbReference>
<feature type="domain" description="Reverse transcriptase" evidence="1">
    <location>
        <begin position="1"/>
        <end position="273"/>
    </location>
</feature>
<protein>
    <submittedName>
        <fullName evidence="2">RNA-directed DNA polymerase</fullName>
    </submittedName>
</protein>
<comment type="caution">
    <text evidence="2">The sequence shown here is derived from an EMBL/GenBank/DDBJ whole genome shotgun (WGS) entry which is preliminary data.</text>
</comment>
<name>A0ABU5EH57_9PROT</name>
<keyword evidence="2" id="KW-0808">Transferase</keyword>
<dbReference type="Pfam" id="PF00078">
    <property type="entry name" value="RVT_1"/>
    <property type="match status" value="1"/>
</dbReference>
<reference evidence="2 3" key="1">
    <citation type="journal article" date="2016" name="Antonie Van Leeuwenhoek">
        <title>Dongia soli sp. nov., isolated from soil from Dokdo, Korea.</title>
        <authorList>
            <person name="Kim D.U."/>
            <person name="Lee H."/>
            <person name="Kim H."/>
            <person name="Kim S.G."/>
            <person name="Ka J.O."/>
        </authorList>
    </citation>
    <scope>NUCLEOTIDE SEQUENCE [LARGE SCALE GENOMIC DNA]</scope>
    <source>
        <strain evidence="2 3">D78</strain>
    </source>
</reference>
<dbReference type="EMBL" id="JAXCLW010000008">
    <property type="protein sequence ID" value="MDY0885204.1"/>
    <property type="molecule type" value="Genomic_DNA"/>
</dbReference>
<evidence type="ECO:0000313" key="2">
    <source>
        <dbReference type="EMBL" id="MDY0885204.1"/>
    </source>
</evidence>
<organism evidence="2 3">
    <name type="scientific">Dongia soli</name>
    <dbReference type="NCBI Taxonomy" id="600628"/>
    <lineage>
        <taxon>Bacteria</taxon>
        <taxon>Pseudomonadati</taxon>
        <taxon>Pseudomonadota</taxon>
        <taxon>Alphaproteobacteria</taxon>
        <taxon>Rhodospirillales</taxon>
        <taxon>Dongiaceae</taxon>
        <taxon>Dongia</taxon>
    </lineage>
</organism>
<keyword evidence="2" id="KW-0548">Nucleotidyltransferase</keyword>
<proteinExistence type="predicted"/>
<keyword evidence="3" id="KW-1185">Reference proteome</keyword>
<evidence type="ECO:0000259" key="1">
    <source>
        <dbReference type="PROSITE" id="PS50878"/>
    </source>
</evidence>
<gene>
    <name evidence="2" type="ORF">SMD27_20350</name>
</gene>
<dbReference type="PROSITE" id="PS50878">
    <property type="entry name" value="RT_POL"/>
    <property type="match status" value="1"/>
</dbReference>
<evidence type="ECO:0000313" key="3">
    <source>
        <dbReference type="Proteomes" id="UP001279642"/>
    </source>
</evidence>
<dbReference type="RefSeq" id="WP_320510278.1">
    <property type="nucleotide sequence ID" value="NZ_JAXCLW010000008.1"/>
</dbReference>